<gene>
    <name evidence="1" type="ORF">ACFO3M_06360</name>
</gene>
<protein>
    <submittedName>
        <fullName evidence="1">RNA polymerase subunit sigma-70</fullName>
    </submittedName>
</protein>
<proteinExistence type="predicted"/>
<dbReference type="RefSeq" id="WP_387987661.1">
    <property type="nucleotide sequence ID" value="NZ_JBHSGR010000005.1"/>
</dbReference>
<comment type="caution">
    <text evidence="1">The sequence shown here is derived from an EMBL/GenBank/DDBJ whole genome shotgun (WGS) entry which is preliminary data.</text>
</comment>
<name>A0ABV9LFZ2_9ACTN</name>
<organism evidence="1 2">
    <name type="scientific">Geodermatophilus arenarius</name>
    <dbReference type="NCBI Taxonomy" id="1137990"/>
    <lineage>
        <taxon>Bacteria</taxon>
        <taxon>Bacillati</taxon>
        <taxon>Actinomycetota</taxon>
        <taxon>Actinomycetes</taxon>
        <taxon>Geodermatophilales</taxon>
        <taxon>Geodermatophilaceae</taxon>
        <taxon>Geodermatophilus</taxon>
    </lineage>
</organism>
<sequence>MAVGRVDVPGPEDPEEALAAVVALRRLAGRLEVEAVVEAVGRGWTWAQVGEALGISAQAAHKRFAPEVRARRGHRPGGES</sequence>
<dbReference type="Proteomes" id="UP001596025">
    <property type="component" value="Unassembled WGS sequence"/>
</dbReference>
<reference evidence="2" key="1">
    <citation type="journal article" date="2019" name="Int. J. Syst. Evol. Microbiol.">
        <title>The Global Catalogue of Microorganisms (GCM) 10K type strain sequencing project: providing services to taxonomists for standard genome sequencing and annotation.</title>
        <authorList>
            <consortium name="The Broad Institute Genomics Platform"/>
            <consortium name="The Broad Institute Genome Sequencing Center for Infectious Disease"/>
            <person name="Wu L."/>
            <person name="Ma J."/>
        </authorList>
    </citation>
    <scope>NUCLEOTIDE SEQUENCE [LARGE SCALE GENOMIC DNA]</scope>
    <source>
        <strain evidence="2">CCUG 62763</strain>
    </source>
</reference>
<accession>A0ABV9LFZ2</accession>
<keyword evidence="2" id="KW-1185">Reference proteome</keyword>
<evidence type="ECO:0000313" key="1">
    <source>
        <dbReference type="EMBL" id="MFC4693009.1"/>
    </source>
</evidence>
<dbReference type="EMBL" id="JBHSGR010000005">
    <property type="protein sequence ID" value="MFC4693009.1"/>
    <property type="molecule type" value="Genomic_DNA"/>
</dbReference>
<evidence type="ECO:0000313" key="2">
    <source>
        <dbReference type="Proteomes" id="UP001596025"/>
    </source>
</evidence>